<organism evidence="2 3">
    <name type="scientific">Candidatus Magasanikbacteria bacterium GW2011_GWA2_42_32</name>
    <dbReference type="NCBI Taxonomy" id="1619039"/>
    <lineage>
        <taxon>Bacteria</taxon>
        <taxon>Candidatus Magasanikiibacteriota</taxon>
    </lineage>
</organism>
<feature type="compositionally biased region" description="Basic and acidic residues" evidence="1">
    <location>
        <begin position="1"/>
        <end position="13"/>
    </location>
</feature>
<dbReference type="Proteomes" id="UP000034837">
    <property type="component" value="Unassembled WGS sequence"/>
</dbReference>
<sequence>MSSRLHEGAKPEETETGLLKQETPESAIKTTELLDLLSSLRLAREELEKLYSFS</sequence>
<proteinExistence type="predicted"/>
<feature type="region of interest" description="Disordered" evidence="1">
    <location>
        <begin position="1"/>
        <end position="25"/>
    </location>
</feature>
<reference evidence="2 3" key="1">
    <citation type="journal article" date="2015" name="Nature">
        <title>rRNA introns, odd ribosomes, and small enigmatic genomes across a large radiation of phyla.</title>
        <authorList>
            <person name="Brown C.T."/>
            <person name="Hug L.A."/>
            <person name="Thomas B.C."/>
            <person name="Sharon I."/>
            <person name="Castelle C.J."/>
            <person name="Singh A."/>
            <person name="Wilkins M.J."/>
            <person name="Williams K.H."/>
            <person name="Banfield J.F."/>
        </authorList>
    </citation>
    <scope>NUCLEOTIDE SEQUENCE [LARGE SCALE GENOMIC DNA]</scope>
</reference>
<comment type="caution">
    <text evidence="2">The sequence shown here is derived from an EMBL/GenBank/DDBJ whole genome shotgun (WGS) entry which is preliminary data.</text>
</comment>
<evidence type="ECO:0000313" key="3">
    <source>
        <dbReference type="Proteomes" id="UP000034837"/>
    </source>
</evidence>
<protein>
    <submittedName>
        <fullName evidence="2">Uncharacterized protein</fullName>
    </submittedName>
</protein>
<evidence type="ECO:0000313" key="2">
    <source>
        <dbReference type="EMBL" id="KKS56460.1"/>
    </source>
</evidence>
<dbReference type="EMBL" id="LCDO01000011">
    <property type="protein sequence ID" value="KKS56460.1"/>
    <property type="molecule type" value="Genomic_DNA"/>
</dbReference>
<gene>
    <name evidence="2" type="ORF">UV20_C0011G0001</name>
</gene>
<evidence type="ECO:0000256" key="1">
    <source>
        <dbReference type="SAM" id="MobiDB-lite"/>
    </source>
</evidence>
<feature type="non-terminal residue" evidence="2">
    <location>
        <position position="54"/>
    </location>
</feature>
<dbReference type="AlphaFoldDB" id="A0A0G1A626"/>
<name>A0A0G1A626_9BACT</name>
<accession>A0A0G1A626</accession>